<feature type="region of interest" description="Disordered" evidence="1">
    <location>
        <begin position="38"/>
        <end position="57"/>
    </location>
</feature>
<evidence type="ECO:0000313" key="4">
    <source>
        <dbReference type="RefSeq" id="XP_028039031.1"/>
    </source>
</evidence>
<keyword evidence="2" id="KW-0732">Signal</keyword>
<dbReference type="Proteomes" id="UP000504629">
    <property type="component" value="Unplaced"/>
</dbReference>
<keyword evidence="3" id="KW-1185">Reference proteome</keyword>
<dbReference type="AlphaFoldDB" id="A0A6J2K9R3"/>
<dbReference type="GeneID" id="114249568"/>
<gene>
    <name evidence="4" type="primary">LOC114249568</name>
</gene>
<evidence type="ECO:0000256" key="1">
    <source>
        <dbReference type="SAM" id="MobiDB-lite"/>
    </source>
</evidence>
<protein>
    <submittedName>
        <fullName evidence="4">Uncharacterized protein LOC114249568</fullName>
    </submittedName>
</protein>
<reference evidence="4" key="1">
    <citation type="submission" date="2025-08" db="UniProtKB">
        <authorList>
            <consortium name="RefSeq"/>
        </authorList>
    </citation>
    <scope>IDENTIFICATION</scope>
    <source>
        <tissue evidence="4">Silk gland</tissue>
    </source>
</reference>
<dbReference type="RefSeq" id="XP_028039031.1">
    <property type="nucleotide sequence ID" value="XM_028183230.1"/>
</dbReference>
<sequence>MKYCELFVALGVVFLMLIQDYNTVTAAPEPCFSFHHFPRRQTTEAPKTEEPTTQAEPIKEKKVKKLEKLVQNWLTAPWSSSGWEMQEAPEQSRNMFDTFISSYINFIAYLFNMF</sequence>
<dbReference type="KEGG" id="bman:114249568"/>
<evidence type="ECO:0000313" key="3">
    <source>
        <dbReference type="Proteomes" id="UP000504629"/>
    </source>
</evidence>
<feature type="chain" id="PRO_5027094651" evidence="2">
    <location>
        <begin position="27"/>
        <end position="114"/>
    </location>
</feature>
<feature type="signal peptide" evidence="2">
    <location>
        <begin position="1"/>
        <end position="26"/>
    </location>
</feature>
<organism evidence="3 4">
    <name type="scientific">Bombyx mandarina</name>
    <name type="common">Wild silk moth</name>
    <name type="synonym">Wild silkworm</name>
    <dbReference type="NCBI Taxonomy" id="7092"/>
    <lineage>
        <taxon>Eukaryota</taxon>
        <taxon>Metazoa</taxon>
        <taxon>Ecdysozoa</taxon>
        <taxon>Arthropoda</taxon>
        <taxon>Hexapoda</taxon>
        <taxon>Insecta</taxon>
        <taxon>Pterygota</taxon>
        <taxon>Neoptera</taxon>
        <taxon>Endopterygota</taxon>
        <taxon>Lepidoptera</taxon>
        <taxon>Glossata</taxon>
        <taxon>Ditrysia</taxon>
        <taxon>Bombycoidea</taxon>
        <taxon>Bombycidae</taxon>
        <taxon>Bombycinae</taxon>
        <taxon>Bombyx</taxon>
    </lineage>
</organism>
<accession>A0A6J2K9R3</accession>
<proteinExistence type="predicted"/>
<name>A0A6J2K9R3_BOMMA</name>
<evidence type="ECO:0000256" key="2">
    <source>
        <dbReference type="SAM" id="SignalP"/>
    </source>
</evidence>